<dbReference type="Pfam" id="PF00743">
    <property type="entry name" value="FMO-like"/>
    <property type="match status" value="2"/>
</dbReference>
<keyword evidence="10" id="KW-1185">Reference proteome</keyword>
<organism evidence="9 10">
    <name type="scientific">Patella caerulea</name>
    <name type="common">Rayed Mediterranean limpet</name>
    <dbReference type="NCBI Taxonomy" id="87958"/>
    <lineage>
        <taxon>Eukaryota</taxon>
        <taxon>Metazoa</taxon>
        <taxon>Spiralia</taxon>
        <taxon>Lophotrochozoa</taxon>
        <taxon>Mollusca</taxon>
        <taxon>Gastropoda</taxon>
        <taxon>Patellogastropoda</taxon>
        <taxon>Patelloidea</taxon>
        <taxon>Patellidae</taxon>
        <taxon>Patella</taxon>
    </lineage>
</organism>
<dbReference type="FunFam" id="3.50.50.60:FF:000138">
    <property type="entry name" value="Flavin-containing monooxygenase"/>
    <property type="match status" value="1"/>
</dbReference>
<comment type="caution">
    <text evidence="9">The sequence shown here is derived from an EMBL/GenBank/DDBJ whole genome shotgun (WGS) entry which is preliminary data.</text>
</comment>
<dbReference type="PANTHER" id="PTHR23023">
    <property type="entry name" value="DIMETHYLANILINE MONOOXYGENASE"/>
    <property type="match status" value="1"/>
</dbReference>
<dbReference type="InterPro" id="IPR050346">
    <property type="entry name" value="FMO-like"/>
</dbReference>
<evidence type="ECO:0000256" key="3">
    <source>
        <dbReference type="ARBA" id="ARBA00022630"/>
    </source>
</evidence>
<keyword evidence="4 8" id="KW-0274">FAD</keyword>
<evidence type="ECO:0000256" key="8">
    <source>
        <dbReference type="RuleBase" id="RU361177"/>
    </source>
</evidence>
<comment type="similarity">
    <text evidence="2 8">Belongs to the FMO family.</text>
</comment>
<dbReference type="EC" id="1.-.-.-" evidence="8"/>
<dbReference type="GO" id="GO:0004499">
    <property type="term" value="F:N,N-dimethylaniline monooxygenase activity"/>
    <property type="evidence" value="ECO:0007669"/>
    <property type="project" value="InterPro"/>
</dbReference>
<dbReference type="Gene3D" id="3.50.50.60">
    <property type="entry name" value="FAD/NAD(P)-binding domain"/>
    <property type="match status" value="2"/>
</dbReference>
<keyword evidence="7 8" id="KW-0503">Monooxygenase</keyword>
<name>A0AAN8GBY1_PATCE</name>
<dbReference type="EMBL" id="JAZGQO010000021">
    <property type="protein sequence ID" value="KAK6166661.1"/>
    <property type="molecule type" value="Genomic_DNA"/>
</dbReference>
<comment type="cofactor">
    <cofactor evidence="1 8">
        <name>FAD</name>
        <dbReference type="ChEBI" id="CHEBI:57692"/>
    </cofactor>
</comment>
<dbReference type="PIRSF" id="PIRSF000332">
    <property type="entry name" value="FMO"/>
    <property type="match status" value="1"/>
</dbReference>
<keyword evidence="5" id="KW-0521">NADP</keyword>
<dbReference type="InterPro" id="IPR036188">
    <property type="entry name" value="FAD/NAD-bd_sf"/>
</dbReference>
<evidence type="ECO:0000256" key="1">
    <source>
        <dbReference type="ARBA" id="ARBA00001974"/>
    </source>
</evidence>
<dbReference type="PRINTS" id="PR00370">
    <property type="entry name" value="FMOXYGENASE"/>
</dbReference>
<dbReference type="InterPro" id="IPR000960">
    <property type="entry name" value="Flavin_mOase"/>
</dbReference>
<dbReference type="InterPro" id="IPR020946">
    <property type="entry name" value="Flavin_mOase-like"/>
</dbReference>
<accession>A0AAN8GBY1</accession>
<evidence type="ECO:0000256" key="6">
    <source>
        <dbReference type="ARBA" id="ARBA00023002"/>
    </source>
</evidence>
<keyword evidence="6 8" id="KW-0560">Oxidoreductase</keyword>
<evidence type="ECO:0000256" key="5">
    <source>
        <dbReference type="ARBA" id="ARBA00022857"/>
    </source>
</evidence>
<evidence type="ECO:0000256" key="7">
    <source>
        <dbReference type="ARBA" id="ARBA00023033"/>
    </source>
</evidence>
<gene>
    <name evidence="9" type="ORF">SNE40_023301</name>
</gene>
<dbReference type="GO" id="GO:0050661">
    <property type="term" value="F:NADP binding"/>
    <property type="evidence" value="ECO:0007669"/>
    <property type="project" value="InterPro"/>
</dbReference>
<evidence type="ECO:0000256" key="2">
    <source>
        <dbReference type="ARBA" id="ARBA00009183"/>
    </source>
</evidence>
<dbReference type="Proteomes" id="UP001347796">
    <property type="component" value="Unassembled WGS sequence"/>
</dbReference>
<keyword evidence="3 8" id="KW-0285">Flavoprotein</keyword>
<evidence type="ECO:0000313" key="9">
    <source>
        <dbReference type="EMBL" id="KAK6166661.1"/>
    </source>
</evidence>
<dbReference type="AlphaFoldDB" id="A0AAN8GBY1"/>
<proteinExistence type="inferred from homology"/>
<evidence type="ECO:0000313" key="10">
    <source>
        <dbReference type="Proteomes" id="UP001347796"/>
    </source>
</evidence>
<dbReference type="GO" id="GO:0050660">
    <property type="term" value="F:flavin adenine dinucleotide binding"/>
    <property type="evidence" value="ECO:0007669"/>
    <property type="project" value="InterPro"/>
</dbReference>
<dbReference type="SUPFAM" id="SSF51905">
    <property type="entry name" value="FAD/NAD(P)-binding domain"/>
    <property type="match status" value="2"/>
</dbReference>
<protein>
    <recommendedName>
        <fullName evidence="8">Flavin-containing monooxygenase</fullName>
        <ecNumber evidence="8">1.-.-.-</ecNumber>
    </recommendedName>
</protein>
<evidence type="ECO:0000256" key="4">
    <source>
        <dbReference type="ARBA" id="ARBA00022827"/>
    </source>
</evidence>
<reference evidence="9 10" key="1">
    <citation type="submission" date="2024-01" db="EMBL/GenBank/DDBJ databases">
        <title>The genome of the rayed Mediterranean limpet Patella caerulea (Linnaeus, 1758).</title>
        <authorList>
            <person name="Anh-Thu Weber A."/>
            <person name="Halstead-Nussloch G."/>
        </authorList>
    </citation>
    <scope>NUCLEOTIDE SEQUENCE [LARGE SCALE GENOMIC DNA]</scope>
    <source>
        <strain evidence="9">AATW-2023a</strain>
        <tissue evidence="9">Whole specimen</tissue>
    </source>
</reference>
<sequence length="426" mass="48682">MNRVAVIGAGAAGLCALRHLRAKPSIFQPVAFEIGEKVGGTWVYTDRQGKDENGLPIHSSMYRNLKTNLPKEVMAFPDFAFEKNLPSFISHVEVMKYLEKYMHHFNLEPYIKSKTLVERIEPVQNVTKEQPTWQLTYSDVTNQEKKHTEEFDGVIVCSGHYSVPLMPKLPGMNVFQGHQIHSHDYREPGFFKDKKVVCLGAGASGVDIAIDISTQAEQVTLSHNKLWITSPFPGNIKQKPGIKHLSEKSVTFRDGTIEDADIVLYCTGYRFVYPFLTDECNLEIDENERVTPLYKHLVHSQYTNLSFIGLCKIICPFPSFHIQTQFAISVLDGSLKLPSREEMDADADYDFKKRMDEGLAPRHAHLMGPRQWKYTTELARMANVDPIAKSVQELFDMIHETRVKDLIDYKKINYEITGPETFRAYQ</sequence>